<accession>A0A2S8RA20</accession>
<dbReference type="EMBL" id="NEMB01000003">
    <property type="protein sequence ID" value="PQQ66657.1"/>
    <property type="molecule type" value="Genomic_DNA"/>
</dbReference>
<sequence length="116" mass="13505">MFYEIYVSSEKRFDDFEFNGITYKYVSSKISSGVIEPKNTQGIRVTTLERTVVDSIKDFEKIGGLEELLNCIESISHLNENKLIKYLDAYNLQFLYQKAGFLLEHYKDQLQLSDEG</sequence>
<reference evidence="1 2" key="1">
    <citation type="journal article" date="2018" name="Syst. Appl. Microbiol.">
        <title>Characterization and high-quality draft genome sequence of Herbivorax saccincola A7, an anaerobic, alkaliphilic, thermophilic, cellulolytic, and xylanolytic bacterium.</title>
        <authorList>
            <person name="Aikawa S."/>
            <person name="Baramee S."/>
            <person name="Sermsathanaswadi J."/>
            <person name="Thianheng P."/>
            <person name="Tachaapaikoon C."/>
            <person name="Shikata A."/>
            <person name="Waeonukul R."/>
            <person name="Pason P."/>
            <person name="Ratanakhanokchai K."/>
            <person name="Kosugi A."/>
        </authorList>
    </citation>
    <scope>NUCLEOTIDE SEQUENCE [LARGE SCALE GENOMIC DNA]</scope>
    <source>
        <strain evidence="1 2">A7</strain>
    </source>
</reference>
<dbReference type="RefSeq" id="WP_105367965.1">
    <property type="nucleotide sequence ID" value="NZ_NEMB01000003.1"/>
</dbReference>
<evidence type="ECO:0000313" key="1">
    <source>
        <dbReference type="EMBL" id="PQQ66657.1"/>
    </source>
</evidence>
<gene>
    <name evidence="1" type="ORF">B9R14_07800</name>
</gene>
<dbReference type="Proteomes" id="UP000239720">
    <property type="component" value="Unassembled WGS sequence"/>
</dbReference>
<evidence type="ECO:0000313" key="2">
    <source>
        <dbReference type="Proteomes" id="UP000239720"/>
    </source>
</evidence>
<comment type="caution">
    <text evidence="1">The sequence shown here is derived from an EMBL/GenBank/DDBJ whole genome shotgun (WGS) entry which is preliminary data.</text>
</comment>
<dbReference type="AlphaFoldDB" id="A0A2S8RA20"/>
<dbReference type="OrthoDB" id="9814778at2"/>
<protein>
    <submittedName>
        <fullName evidence="1">Uncharacterized protein</fullName>
    </submittedName>
</protein>
<organism evidence="1 2">
    <name type="scientific">Acetivibrio saccincola</name>
    <dbReference type="NCBI Taxonomy" id="1677857"/>
    <lineage>
        <taxon>Bacteria</taxon>
        <taxon>Bacillati</taxon>
        <taxon>Bacillota</taxon>
        <taxon>Clostridia</taxon>
        <taxon>Eubacteriales</taxon>
        <taxon>Oscillospiraceae</taxon>
        <taxon>Acetivibrio</taxon>
    </lineage>
</organism>
<name>A0A2S8RA20_9FIRM</name>
<proteinExistence type="predicted"/>